<keyword evidence="5 6" id="KW-0408">Iron</keyword>
<dbReference type="GO" id="GO:0042586">
    <property type="term" value="F:peptide deformylase activity"/>
    <property type="evidence" value="ECO:0007669"/>
    <property type="project" value="UniProtKB-UniRule"/>
</dbReference>
<dbReference type="EMBL" id="RSEB01000001">
    <property type="protein sequence ID" value="RRS01585.1"/>
    <property type="molecule type" value="Genomic_DNA"/>
</dbReference>
<evidence type="ECO:0000256" key="4">
    <source>
        <dbReference type="ARBA" id="ARBA00022917"/>
    </source>
</evidence>
<comment type="function">
    <text evidence="6">Removes the formyl group from the N-terminal Met of newly synthesized proteins. Requires at least a dipeptide for an efficient rate of reaction. N-terminal L-methionine is a prerequisite for activity but the enzyme has broad specificity at other positions.</text>
</comment>
<dbReference type="GO" id="GO:0006412">
    <property type="term" value="P:translation"/>
    <property type="evidence" value="ECO:0007669"/>
    <property type="project" value="UniProtKB-UniRule"/>
</dbReference>
<evidence type="ECO:0000313" key="8">
    <source>
        <dbReference type="Proteomes" id="UP000277256"/>
    </source>
</evidence>
<comment type="catalytic activity">
    <reaction evidence="6">
        <text>N-terminal N-formyl-L-methionyl-[peptide] + H2O = N-terminal L-methionyl-[peptide] + formate</text>
        <dbReference type="Rhea" id="RHEA:24420"/>
        <dbReference type="Rhea" id="RHEA-COMP:10639"/>
        <dbReference type="Rhea" id="RHEA-COMP:10640"/>
        <dbReference type="ChEBI" id="CHEBI:15377"/>
        <dbReference type="ChEBI" id="CHEBI:15740"/>
        <dbReference type="ChEBI" id="CHEBI:49298"/>
        <dbReference type="ChEBI" id="CHEBI:64731"/>
        <dbReference type="EC" id="3.5.1.88"/>
    </reaction>
</comment>
<dbReference type="Proteomes" id="UP000277256">
    <property type="component" value="Unassembled WGS sequence"/>
</dbReference>
<dbReference type="PANTHER" id="PTHR10458:SF2">
    <property type="entry name" value="PEPTIDE DEFORMYLASE, MITOCHONDRIAL"/>
    <property type="match status" value="1"/>
</dbReference>
<evidence type="ECO:0000313" key="7">
    <source>
        <dbReference type="EMBL" id="RRS01585.1"/>
    </source>
</evidence>
<evidence type="ECO:0000256" key="2">
    <source>
        <dbReference type="ARBA" id="ARBA00022723"/>
    </source>
</evidence>
<comment type="cofactor">
    <cofactor evidence="6">
        <name>Fe(2+)</name>
        <dbReference type="ChEBI" id="CHEBI:29033"/>
    </cofactor>
    <text evidence="6">Binds 1 Fe(2+) ion.</text>
</comment>
<dbReference type="AlphaFoldDB" id="A0A426V418"/>
<name>A0A426V418_9ACTN</name>
<dbReference type="PIRSF" id="PIRSF004749">
    <property type="entry name" value="Pep_def"/>
    <property type="match status" value="1"/>
</dbReference>
<protein>
    <recommendedName>
        <fullName evidence="6">Peptide deformylase</fullName>
        <shortName evidence="6">PDF</shortName>
        <ecNumber evidence="6">3.5.1.88</ecNumber>
    </recommendedName>
    <alternativeName>
        <fullName evidence="6">Polypeptide deformylase</fullName>
    </alternativeName>
</protein>
<dbReference type="InterPro" id="IPR023635">
    <property type="entry name" value="Peptide_deformylase"/>
</dbReference>
<dbReference type="GO" id="GO:0046872">
    <property type="term" value="F:metal ion binding"/>
    <property type="evidence" value="ECO:0007669"/>
    <property type="project" value="UniProtKB-KW"/>
</dbReference>
<dbReference type="NCBIfam" id="TIGR00079">
    <property type="entry name" value="pept_deformyl"/>
    <property type="match status" value="1"/>
</dbReference>
<dbReference type="OrthoDB" id="9804313at2"/>
<gene>
    <name evidence="6 7" type="primary">def</name>
    <name evidence="7" type="ORF">EIW28_02115</name>
</gene>
<feature type="active site" evidence="6">
    <location>
        <position position="147"/>
    </location>
</feature>
<keyword evidence="3 6" id="KW-0378">Hydrolase</keyword>
<comment type="caution">
    <text evidence="7">The sequence shown here is derived from an EMBL/GenBank/DDBJ whole genome shotgun (WGS) entry which is preliminary data.</text>
</comment>
<dbReference type="Pfam" id="PF01327">
    <property type="entry name" value="Pep_deformylase"/>
    <property type="match status" value="1"/>
</dbReference>
<dbReference type="RefSeq" id="WP_125246062.1">
    <property type="nucleotide sequence ID" value="NZ_RSEB01000001.1"/>
</dbReference>
<keyword evidence="2 6" id="KW-0479">Metal-binding</keyword>
<evidence type="ECO:0000256" key="1">
    <source>
        <dbReference type="ARBA" id="ARBA00010759"/>
    </source>
</evidence>
<dbReference type="PANTHER" id="PTHR10458">
    <property type="entry name" value="PEPTIDE DEFORMYLASE"/>
    <property type="match status" value="1"/>
</dbReference>
<dbReference type="PRINTS" id="PR01576">
    <property type="entry name" value="PDEFORMYLASE"/>
</dbReference>
<evidence type="ECO:0000256" key="6">
    <source>
        <dbReference type="HAMAP-Rule" id="MF_00163"/>
    </source>
</evidence>
<keyword evidence="8" id="KW-1185">Reference proteome</keyword>
<accession>A0A426V418</accession>
<sequence length="186" mass="20282">MPLEELLASGTARPITRWGTPVLHRPSAPVTEFGPELWNLLCDMFATNAAAEGAGLAAPQVGVDLAVFVYDCHDAYGRRHQGLVCNPRIELAADPVDETGLEGCLSLPGAYLPVARPDFAVCHGQDQFGQPVTVKGTGTLARCLQHETDHLRGIVMEDHLTDAERRDLRRQHRRAAKRYPAAWPAA</sequence>
<feature type="binding site" evidence="6">
    <location>
        <position position="150"/>
    </location>
    <ligand>
        <name>Fe cation</name>
        <dbReference type="ChEBI" id="CHEBI:24875"/>
    </ligand>
</feature>
<dbReference type="Gene3D" id="3.90.45.10">
    <property type="entry name" value="Peptide deformylase"/>
    <property type="match status" value="1"/>
</dbReference>
<proteinExistence type="inferred from homology"/>
<comment type="similarity">
    <text evidence="1 6">Belongs to the polypeptide deformylase family.</text>
</comment>
<dbReference type="InterPro" id="IPR036821">
    <property type="entry name" value="Peptide_deformylase_sf"/>
</dbReference>
<keyword evidence="4 6" id="KW-0648">Protein biosynthesis</keyword>
<reference evidence="7 8" key="1">
    <citation type="submission" date="2018-12" db="EMBL/GenBank/DDBJ databases">
        <title>Glycomyces sp. YIM 121974 draft genome.</title>
        <authorList>
            <person name="Li Q."/>
        </authorList>
    </citation>
    <scope>NUCLEOTIDE SEQUENCE [LARGE SCALE GENOMIC DNA]</scope>
    <source>
        <strain evidence="7 8">YIM 121974</strain>
    </source>
</reference>
<dbReference type="HAMAP" id="MF_00163">
    <property type="entry name" value="Pep_deformylase"/>
    <property type="match status" value="1"/>
</dbReference>
<dbReference type="NCBIfam" id="NF001159">
    <property type="entry name" value="PRK00150.1-3"/>
    <property type="match status" value="1"/>
</dbReference>
<dbReference type="CDD" id="cd00487">
    <property type="entry name" value="Pep_deformylase"/>
    <property type="match status" value="1"/>
</dbReference>
<dbReference type="EC" id="3.5.1.88" evidence="6"/>
<dbReference type="SUPFAM" id="SSF56420">
    <property type="entry name" value="Peptide deformylase"/>
    <property type="match status" value="1"/>
</dbReference>
<evidence type="ECO:0000256" key="5">
    <source>
        <dbReference type="ARBA" id="ARBA00023004"/>
    </source>
</evidence>
<feature type="binding site" evidence="6">
    <location>
        <position position="146"/>
    </location>
    <ligand>
        <name>Fe cation</name>
        <dbReference type="ChEBI" id="CHEBI:24875"/>
    </ligand>
</feature>
<organism evidence="7 8">
    <name type="scientific">Glycomyces terrestris</name>
    <dbReference type="NCBI Taxonomy" id="2493553"/>
    <lineage>
        <taxon>Bacteria</taxon>
        <taxon>Bacillati</taxon>
        <taxon>Actinomycetota</taxon>
        <taxon>Actinomycetes</taxon>
        <taxon>Glycomycetales</taxon>
        <taxon>Glycomycetaceae</taxon>
        <taxon>Glycomyces</taxon>
    </lineage>
</organism>
<feature type="binding site" evidence="6">
    <location>
        <position position="104"/>
    </location>
    <ligand>
        <name>Fe cation</name>
        <dbReference type="ChEBI" id="CHEBI:24875"/>
    </ligand>
</feature>
<evidence type="ECO:0000256" key="3">
    <source>
        <dbReference type="ARBA" id="ARBA00022801"/>
    </source>
</evidence>